<evidence type="ECO:0000313" key="2">
    <source>
        <dbReference type="Proteomes" id="UP001208245"/>
    </source>
</evidence>
<comment type="caution">
    <text evidence="1">The sequence shown here is derived from an EMBL/GenBank/DDBJ whole genome shotgun (WGS) entry which is preliminary data.</text>
</comment>
<dbReference type="EMBL" id="JAOXHL010000002">
    <property type="protein sequence ID" value="MCV3728533.1"/>
    <property type="molecule type" value="Genomic_DNA"/>
</dbReference>
<keyword evidence="2" id="KW-1185">Reference proteome</keyword>
<protein>
    <recommendedName>
        <fullName evidence="3">Lipoprotein associated domain-containing protein</fullName>
    </recommendedName>
</protein>
<evidence type="ECO:0000313" key="1">
    <source>
        <dbReference type="EMBL" id="MCV3728533.1"/>
    </source>
</evidence>
<reference evidence="1 2" key="1">
    <citation type="journal article" date="2020" name="Int. J. Syst. Evol. Microbiol.">
        <title>Ureaplasma miroungigenitalium sp. nov. isolated from northern elephant seals (Mirounga angustirostris) and Ureaplasma zalophigenitalium sp. nov. isolated from California sea lions (Zalophus californianus).</title>
        <authorList>
            <person name="Volokhov D.V."/>
            <person name="Gulland F.M."/>
            <person name="Gao Y."/>
            <person name="Chizhikov V.E."/>
        </authorList>
    </citation>
    <scope>NUCLEOTIDE SEQUENCE [LARGE SCALE GENOMIC DNA]</scope>
    <source>
        <strain evidence="1 2">ES3182-GEN</strain>
    </source>
</reference>
<name>A0ABT3BMT2_9BACT</name>
<sequence>MFETVNATFKSAVMQEQNTKITVAYTLVDKEDTTNTTDFAFNVLKNTFKEPIDFAKTNESVSFSFLDSKFTDFKTAKKSESSNYSFTKTDNVDQRWFLLKNRLSDIS</sequence>
<accession>A0ABT3BMT2</accession>
<dbReference type="RefSeq" id="WP_263821850.1">
    <property type="nucleotide sequence ID" value="NZ_JAOXHL010000002.1"/>
</dbReference>
<dbReference type="Proteomes" id="UP001208245">
    <property type="component" value="Unassembled WGS sequence"/>
</dbReference>
<gene>
    <name evidence="1" type="ORF">OF376_01985</name>
</gene>
<evidence type="ECO:0008006" key="3">
    <source>
        <dbReference type="Google" id="ProtNLM"/>
    </source>
</evidence>
<proteinExistence type="predicted"/>
<organism evidence="1 2">
    <name type="scientific">Ureaplasma miroungigenitalium</name>
    <dbReference type="NCBI Taxonomy" id="1042321"/>
    <lineage>
        <taxon>Bacteria</taxon>
        <taxon>Bacillati</taxon>
        <taxon>Mycoplasmatota</taxon>
        <taxon>Mycoplasmoidales</taxon>
        <taxon>Mycoplasmoidaceae</taxon>
        <taxon>Ureaplasma</taxon>
    </lineage>
</organism>